<dbReference type="Proteomes" id="UP000675920">
    <property type="component" value="Unplaced"/>
</dbReference>
<reference evidence="7" key="1">
    <citation type="journal article" date="2002" name="J. Biol. Chem.">
        <title>Truncated hemoglobins: a new family of hemoglobins widely distributed in bacteria, unicellular eukaryotes, and plants.</title>
        <authorList>
            <person name="Wittenberg J.B."/>
            <person name="Bolognesi M."/>
            <person name="Wittenberg B.A."/>
            <person name="Guertin M."/>
        </authorList>
    </citation>
    <scope>NUCLEOTIDE SEQUENCE</scope>
</reference>
<keyword evidence="2" id="KW-0349">Heme</keyword>
<dbReference type="SUPFAM" id="SSF46458">
    <property type="entry name" value="Globin-like"/>
    <property type="match status" value="1"/>
</dbReference>
<dbReference type="Gene3D" id="1.10.490.10">
    <property type="entry name" value="Globins"/>
    <property type="match status" value="1"/>
</dbReference>
<protein>
    <submittedName>
        <fullName evidence="7">Group II truncated hemoglobin</fullName>
    </submittedName>
</protein>
<dbReference type="GO" id="GO:0005344">
    <property type="term" value="F:oxygen carrier activity"/>
    <property type="evidence" value="ECO:0007669"/>
    <property type="project" value="InterPro"/>
</dbReference>
<name>A0A8B6X280_9BURK</name>
<reference evidence="7" key="3">
    <citation type="journal article" date="2009" name="C. R. Biol.">
        <title>Structure and function evolution in the superfamily of globins.</title>
        <authorList>
            <person name="Wajcman H."/>
            <person name="Kiger L."/>
            <person name="Marden M.C."/>
        </authorList>
    </citation>
    <scope>NUCLEOTIDE SEQUENCE</scope>
</reference>
<evidence type="ECO:0000256" key="4">
    <source>
        <dbReference type="ARBA" id="ARBA00023004"/>
    </source>
</evidence>
<keyword evidence="3" id="KW-0479">Metal-binding</keyword>
<proteinExistence type="inferred from homology"/>
<dbReference type="InterPro" id="IPR044203">
    <property type="entry name" value="GlbO/GLB3-like"/>
</dbReference>
<dbReference type="InterPro" id="IPR001486">
    <property type="entry name" value="Hemoglobin_trunc"/>
</dbReference>
<accession>A0A8B6X280</accession>
<evidence type="ECO:0000256" key="1">
    <source>
        <dbReference type="ARBA" id="ARBA00022448"/>
    </source>
</evidence>
<sequence>MDPRTAAQLNPHFALVGGQEAVDRIVDEFYRLMDTLPEAAGIRAMHEPDLGPTKAVLKKYLSEWLGGPKTYSAERGHPRLRMRHAAFSIGPAERDAWLLCMKGALELVVTDEQFRGQLMQAFFKTADWIRNDPQGRPS</sequence>
<dbReference type="AlphaFoldDB" id="A0A8B6X280"/>
<dbReference type="GO" id="GO:0046872">
    <property type="term" value="F:metal ion binding"/>
    <property type="evidence" value="ECO:0007669"/>
    <property type="project" value="UniProtKB-KW"/>
</dbReference>
<dbReference type="InterPro" id="IPR009050">
    <property type="entry name" value="Globin-like_sf"/>
</dbReference>
<keyword evidence="6" id="KW-1185">Reference proteome</keyword>
<reference evidence="7" key="5">
    <citation type="journal article" date="2020" name="Redox Biol.">
        <title>Lessons from the post-genomic era: Globin diversity beyond oxygen binding and transport.</title>
        <authorList>
            <person name="Keppner A."/>
            <person name="Maric D."/>
            <person name="Correia M."/>
            <person name="Koay T.W."/>
            <person name="Orlando I.M.C."/>
            <person name="Vinogradov S.N."/>
            <person name="Hoogewijs D."/>
        </authorList>
    </citation>
    <scope>NUCLEOTIDE SEQUENCE</scope>
</reference>
<keyword evidence="4" id="KW-0408">Iron</keyword>
<evidence type="ECO:0000256" key="2">
    <source>
        <dbReference type="ARBA" id="ARBA00022617"/>
    </source>
</evidence>
<dbReference type="Pfam" id="PF01152">
    <property type="entry name" value="Bac_globin"/>
    <property type="match status" value="1"/>
</dbReference>
<dbReference type="RefSeq" id="WP_028310377.1">
    <property type="nucleotide sequence ID" value="NZ_AXWS01000007.1"/>
</dbReference>
<dbReference type="OrthoDB" id="9790913at2"/>
<evidence type="ECO:0000256" key="3">
    <source>
        <dbReference type="ARBA" id="ARBA00022723"/>
    </source>
</evidence>
<reference evidence="7" key="6">
    <citation type="submission" date="2025-08" db="UniProtKB">
        <authorList>
            <consortium name="RefSeq"/>
        </authorList>
    </citation>
    <scope>IDENTIFICATION</scope>
</reference>
<evidence type="ECO:0000256" key="5">
    <source>
        <dbReference type="ARBA" id="ARBA00034496"/>
    </source>
</evidence>
<comment type="similarity">
    <text evidence="5">Belongs to the truncated hemoglobin family. Group II subfamily.</text>
</comment>
<evidence type="ECO:0000313" key="6">
    <source>
        <dbReference type="Proteomes" id="UP000675920"/>
    </source>
</evidence>
<evidence type="ECO:0000313" key="7">
    <source>
        <dbReference type="RefSeq" id="WP_028310377.1"/>
    </source>
</evidence>
<dbReference type="GO" id="GO:0020037">
    <property type="term" value="F:heme binding"/>
    <property type="evidence" value="ECO:0007669"/>
    <property type="project" value="InterPro"/>
</dbReference>
<dbReference type="PANTHER" id="PTHR47366">
    <property type="entry name" value="TWO-ON-TWO HEMOGLOBIN-3"/>
    <property type="match status" value="1"/>
</dbReference>
<reference evidence="7" key="4">
    <citation type="journal article" date="2016" name="PLoS Comput. Biol.">
        <title>Evolutionary and Functional Relationships in the Truncated Hemoglobin Family.</title>
        <authorList>
            <person name="Bustamante J.P."/>
            <person name="Radusky L."/>
            <person name="Boechi L."/>
            <person name="Estrin D.A."/>
            <person name="Ten Have A."/>
            <person name="Marti M.A."/>
        </authorList>
    </citation>
    <scope>NUCLEOTIDE SEQUENCE</scope>
</reference>
<dbReference type="PANTHER" id="PTHR47366:SF1">
    <property type="entry name" value="TWO-ON-TWO HEMOGLOBIN-3"/>
    <property type="match status" value="1"/>
</dbReference>
<dbReference type="InterPro" id="IPR012292">
    <property type="entry name" value="Globin/Proto"/>
</dbReference>
<organism evidence="6 7">
    <name type="scientific">Derxia gummosa DSM 723</name>
    <dbReference type="NCBI Taxonomy" id="1121388"/>
    <lineage>
        <taxon>Bacteria</taxon>
        <taxon>Pseudomonadati</taxon>
        <taxon>Pseudomonadota</taxon>
        <taxon>Betaproteobacteria</taxon>
        <taxon>Burkholderiales</taxon>
        <taxon>Alcaligenaceae</taxon>
        <taxon>Derxia</taxon>
    </lineage>
</organism>
<reference evidence="7" key="2">
    <citation type="journal article" date="2005" name="Proc. Natl. Acad. Sci. U.S.A.">
        <title>Three globin lineages belonging to two structural classes in genomes from the three kingdoms of life.</title>
        <authorList>
            <person name="Vinogradov S.N."/>
            <person name="Hoogewijs D."/>
            <person name="Bailly X."/>
            <person name="Arredondo-Peter R."/>
            <person name="Guertin M."/>
            <person name="Gough J."/>
            <person name="Dewilde S."/>
            <person name="Moens L."/>
            <person name="Vanfleteren J.R."/>
        </authorList>
    </citation>
    <scope>NUCLEOTIDE SEQUENCE</scope>
</reference>
<dbReference type="GO" id="GO:0019825">
    <property type="term" value="F:oxygen binding"/>
    <property type="evidence" value="ECO:0007669"/>
    <property type="project" value="InterPro"/>
</dbReference>
<dbReference type="CDD" id="cd14773">
    <property type="entry name" value="TrHb2_PhHbO-like_O"/>
    <property type="match status" value="1"/>
</dbReference>
<keyword evidence="1" id="KW-0813">Transport</keyword>